<dbReference type="PROSITE" id="PS51857">
    <property type="entry name" value="CSD_2"/>
    <property type="match status" value="1"/>
</dbReference>
<dbReference type="InterPro" id="IPR012340">
    <property type="entry name" value="NA-bd_OB-fold"/>
</dbReference>
<dbReference type="GO" id="GO:0003676">
    <property type="term" value="F:nucleic acid binding"/>
    <property type="evidence" value="ECO:0007669"/>
    <property type="project" value="InterPro"/>
</dbReference>
<dbReference type="AlphaFoldDB" id="A0A0J6T1Y6"/>
<dbReference type="Pfam" id="PF00313">
    <property type="entry name" value="CSD"/>
    <property type="match status" value="1"/>
</dbReference>
<dbReference type="Gene3D" id="2.40.50.140">
    <property type="entry name" value="Nucleic acid-binding proteins"/>
    <property type="match status" value="1"/>
</dbReference>
<organism evidence="3 4">
    <name type="scientific">Methylobacterium variabile</name>
    <dbReference type="NCBI Taxonomy" id="298794"/>
    <lineage>
        <taxon>Bacteria</taxon>
        <taxon>Pseudomonadati</taxon>
        <taxon>Pseudomonadota</taxon>
        <taxon>Alphaproteobacteria</taxon>
        <taxon>Hyphomicrobiales</taxon>
        <taxon>Methylobacteriaceae</taxon>
        <taxon>Methylobacterium</taxon>
    </lineage>
</organism>
<gene>
    <name evidence="3" type="ORF">VQ02_05695</name>
</gene>
<evidence type="ECO:0000313" key="4">
    <source>
        <dbReference type="Proteomes" id="UP000035955"/>
    </source>
</evidence>
<reference evidence="3 4" key="1">
    <citation type="submission" date="2015-03" db="EMBL/GenBank/DDBJ databases">
        <title>Genome sequencing of Methylobacterium variabile DSM 16961.</title>
        <authorList>
            <person name="Chaudhry V."/>
            <person name="Patil P.B."/>
        </authorList>
    </citation>
    <scope>NUCLEOTIDE SEQUENCE [LARGE SCALE GENOMIC DNA]</scope>
    <source>
        <strain evidence="3 4">DSM 16961</strain>
    </source>
</reference>
<dbReference type="PATRIC" id="fig|298794.3.peg.4928"/>
<comment type="caution">
    <text evidence="3">The sequence shown here is derived from an EMBL/GenBank/DDBJ whole genome shotgun (WGS) entry which is preliminary data.</text>
</comment>
<dbReference type="RefSeq" id="WP_048443190.1">
    <property type="nucleotide sequence ID" value="NZ_LABY01000032.1"/>
</dbReference>
<feature type="domain" description="CSD" evidence="2">
    <location>
        <begin position="1"/>
        <end position="66"/>
    </location>
</feature>
<dbReference type="Proteomes" id="UP000035955">
    <property type="component" value="Unassembled WGS sequence"/>
</dbReference>
<proteinExistence type="predicted"/>
<dbReference type="EMBL" id="LABY01000032">
    <property type="protein sequence ID" value="KMO41460.1"/>
    <property type="molecule type" value="Genomic_DNA"/>
</dbReference>
<dbReference type="SUPFAM" id="SSF50249">
    <property type="entry name" value="Nucleic acid-binding proteins"/>
    <property type="match status" value="1"/>
</dbReference>
<dbReference type="InterPro" id="IPR002059">
    <property type="entry name" value="CSP_DNA-bd"/>
</dbReference>
<evidence type="ECO:0000259" key="2">
    <source>
        <dbReference type="PROSITE" id="PS51857"/>
    </source>
</evidence>
<feature type="region of interest" description="Disordered" evidence="1">
    <location>
        <begin position="47"/>
        <end position="76"/>
    </location>
</feature>
<evidence type="ECO:0000256" key="1">
    <source>
        <dbReference type="SAM" id="MobiDB-lite"/>
    </source>
</evidence>
<protein>
    <recommendedName>
        <fullName evidence="2">CSD domain-containing protein</fullName>
    </recommendedName>
</protein>
<keyword evidence="4" id="KW-1185">Reference proteome</keyword>
<dbReference type="OrthoDB" id="9801074at2"/>
<dbReference type="CDD" id="cd04458">
    <property type="entry name" value="CSP_CDS"/>
    <property type="match status" value="1"/>
</dbReference>
<sequence length="76" mass="7942">MSVGTAKWFNGQKGFGFIQPAGGGRGVIVRLSAAARAELTTLTDGRTVSCEPETDGGQQSAIGRRGEARGFKFRPA</sequence>
<name>A0A0J6T1Y6_9HYPH</name>
<accession>A0A0J6T1Y6</accession>
<evidence type="ECO:0000313" key="3">
    <source>
        <dbReference type="EMBL" id="KMO41460.1"/>
    </source>
</evidence>